<protein>
    <recommendedName>
        <fullName evidence="5">NFX1-type zinc finger-containing protein 1</fullName>
    </recommendedName>
</protein>
<organism evidence="3 4">
    <name type="scientific">Mytilus edulis</name>
    <name type="common">Blue mussel</name>
    <dbReference type="NCBI Taxonomy" id="6550"/>
    <lineage>
        <taxon>Eukaryota</taxon>
        <taxon>Metazoa</taxon>
        <taxon>Spiralia</taxon>
        <taxon>Lophotrochozoa</taxon>
        <taxon>Mollusca</taxon>
        <taxon>Bivalvia</taxon>
        <taxon>Autobranchia</taxon>
        <taxon>Pteriomorphia</taxon>
        <taxon>Mytilida</taxon>
        <taxon>Mytiloidea</taxon>
        <taxon>Mytilidae</taxon>
        <taxon>Mytilinae</taxon>
        <taxon>Mytilus</taxon>
    </lineage>
</organism>
<accession>A0A8S3QUU3</accession>
<gene>
    <name evidence="3" type="ORF">MEDL_11611</name>
</gene>
<evidence type="ECO:0000256" key="1">
    <source>
        <dbReference type="SAM" id="Coils"/>
    </source>
</evidence>
<name>A0A8S3QUU3_MYTED</name>
<dbReference type="AlphaFoldDB" id="A0A8S3QUU3"/>
<comment type="caution">
    <text evidence="3">The sequence shown here is derived from an EMBL/GenBank/DDBJ whole genome shotgun (WGS) entry which is preliminary data.</text>
</comment>
<feature type="compositionally biased region" description="Basic and acidic residues" evidence="2">
    <location>
        <begin position="678"/>
        <end position="692"/>
    </location>
</feature>
<keyword evidence="4" id="KW-1185">Reference proteome</keyword>
<feature type="coiled-coil region" evidence="1">
    <location>
        <begin position="331"/>
        <end position="358"/>
    </location>
</feature>
<evidence type="ECO:0000313" key="3">
    <source>
        <dbReference type="EMBL" id="CAG2196752.1"/>
    </source>
</evidence>
<dbReference type="OrthoDB" id="2423195at2759"/>
<evidence type="ECO:0008006" key="5">
    <source>
        <dbReference type="Google" id="ProtNLM"/>
    </source>
</evidence>
<proteinExistence type="predicted"/>
<evidence type="ECO:0000313" key="4">
    <source>
        <dbReference type="Proteomes" id="UP000683360"/>
    </source>
</evidence>
<feature type="region of interest" description="Disordered" evidence="2">
    <location>
        <begin position="624"/>
        <end position="804"/>
    </location>
</feature>
<keyword evidence="1" id="KW-0175">Coiled coil</keyword>
<evidence type="ECO:0000256" key="2">
    <source>
        <dbReference type="SAM" id="MobiDB-lite"/>
    </source>
</evidence>
<feature type="compositionally biased region" description="Polar residues" evidence="2">
    <location>
        <begin position="636"/>
        <end position="653"/>
    </location>
</feature>
<feature type="compositionally biased region" description="Basic residues" evidence="2">
    <location>
        <begin position="785"/>
        <end position="804"/>
    </location>
</feature>
<sequence length="804" mass="91622">MVKKILNSCGHTQKMKCHINPETVPCKFAVLKYLPECQHRKMVLCSENVSDVKCTTEVEIKLEKCGHSAKVKCWQKRSMILPDTKCLEHITHTRADCGHNITVPCWKIASSKLSPCKVVVDKTLTCGHVIKVACSNTKKEKCDKKCEKSMSCGHACSGPCHASRINEHSECTSQCRKKMLCGHTCHSKNCMKCSPCEKYCLFVCVHSKCRSKCIDPCKPCKEKCPWACKHYRCTKLCFEECNRQSCNKVCDKMMSCGHPCPGYCGEPCPLKCVDCKPEMYVCKDVTKDSIIVTLTQCRHSFESSYLDDCMDKMKNDLFSECPCCNATIYYHPRYERILKRQKKALEDAKKEVRNVRINSKTLYPACDAGMLTLFEEYTTRIATYLHVVHHTRRIYGFDQEFQNAEELTEFIHNDIETAQSLKDCLLLSENIFSLHIQWLLCLFTTNPKLLGKFYIADWFPAWIGDPVTKKSKDFPPELVESIDNFFEENDGIFTDMNGRLSITGHDIVVVVLLMKKYLKTEQLNKILKPFIADMEGDGYLTNTRRYPQLQNVVGIHKGEWLICQNGHAVSTLMDTSCVICKGNDNQQTHFQYADGQHFVTHEQTKAKSNTLTLDVKGKRRTSFKGNQADFKEHVMNSPQRIKNPSRNKSNSETFHGGRGQTHGCHGKGIDKAMQVETTNEKTRKPNKNDKQHIPPSLKSHAEKSSKGNQNQHHAEDGKNNFQNKSTARGRGNKWDGSNNNNGSTVRVDDQEGHIYNGRSDGRSGEFNTDGYRDDYNDRENQGYRGRGRGRCRSRGRGRGRGGRR</sequence>
<dbReference type="Proteomes" id="UP000683360">
    <property type="component" value="Unassembled WGS sequence"/>
</dbReference>
<feature type="compositionally biased region" description="Polar residues" evidence="2">
    <location>
        <begin position="735"/>
        <end position="744"/>
    </location>
</feature>
<feature type="compositionally biased region" description="Basic and acidic residues" evidence="2">
    <location>
        <begin position="770"/>
        <end position="781"/>
    </location>
</feature>
<reference evidence="3" key="1">
    <citation type="submission" date="2021-03" db="EMBL/GenBank/DDBJ databases">
        <authorList>
            <person name="Bekaert M."/>
        </authorList>
    </citation>
    <scope>NUCLEOTIDE SEQUENCE</scope>
</reference>
<dbReference type="EMBL" id="CAJPWZ010000569">
    <property type="protein sequence ID" value="CAG2196752.1"/>
    <property type="molecule type" value="Genomic_DNA"/>
</dbReference>